<dbReference type="GeneID" id="31359728"/>
<name>D3B710_HETP5</name>
<protein>
    <submittedName>
        <fullName evidence="1">Uncharacterized protein</fullName>
    </submittedName>
</protein>
<dbReference type="RefSeq" id="XP_020434670.1">
    <property type="nucleotide sequence ID" value="XM_020575150.1"/>
</dbReference>
<evidence type="ECO:0000313" key="2">
    <source>
        <dbReference type="Proteomes" id="UP000001396"/>
    </source>
</evidence>
<comment type="caution">
    <text evidence="1">The sequence shown here is derived from an EMBL/GenBank/DDBJ whole genome shotgun (WGS) entry which is preliminary data.</text>
</comment>
<proteinExistence type="predicted"/>
<dbReference type="AlphaFoldDB" id="D3B710"/>
<keyword evidence="2" id="KW-1185">Reference proteome</keyword>
<gene>
    <name evidence="1" type="ORF">PPL_04241</name>
</gene>
<organism evidence="1 2">
    <name type="scientific">Heterostelium pallidum (strain ATCC 26659 / Pp 5 / PN500)</name>
    <name type="common">Cellular slime mold</name>
    <name type="synonym">Polysphondylium pallidum</name>
    <dbReference type="NCBI Taxonomy" id="670386"/>
    <lineage>
        <taxon>Eukaryota</taxon>
        <taxon>Amoebozoa</taxon>
        <taxon>Evosea</taxon>
        <taxon>Eumycetozoa</taxon>
        <taxon>Dictyostelia</taxon>
        <taxon>Acytosteliales</taxon>
        <taxon>Acytosteliaceae</taxon>
        <taxon>Heterostelium</taxon>
    </lineage>
</organism>
<evidence type="ECO:0000313" key="1">
    <source>
        <dbReference type="EMBL" id="EFA82553.1"/>
    </source>
</evidence>
<reference evidence="1 2" key="1">
    <citation type="journal article" date="2011" name="Genome Res.">
        <title>Phylogeny-wide analysis of social amoeba genomes highlights ancient origins for complex intercellular communication.</title>
        <authorList>
            <person name="Heidel A.J."/>
            <person name="Lawal H.M."/>
            <person name="Felder M."/>
            <person name="Schilde C."/>
            <person name="Helps N.R."/>
            <person name="Tunggal B."/>
            <person name="Rivero F."/>
            <person name="John U."/>
            <person name="Schleicher M."/>
            <person name="Eichinger L."/>
            <person name="Platzer M."/>
            <person name="Noegel A.A."/>
            <person name="Schaap P."/>
            <person name="Gloeckner G."/>
        </authorList>
    </citation>
    <scope>NUCLEOTIDE SEQUENCE [LARGE SCALE GENOMIC DNA]</scope>
    <source>
        <strain evidence="2">ATCC 26659 / Pp 5 / PN500</strain>
    </source>
</reference>
<dbReference type="EMBL" id="ADBJ01000018">
    <property type="protein sequence ID" value="EFA82553.1"/>
    <property type="molecule type" value="Genomic_DNA"/>
</dbReference>
<sequence length="93" mass="9983">MALFSNMTGMAQPISSVNNNNVLSGGQTQGINQMISQEMVKGEGVFANNPFMNLVNKSTNNISICGLGVAVLSTNHEDSIIFFSRLNISICEK</sequence>
<dbReference type="InParanoid" id="D3B710"/>
<accession>D3B710</accession>
<dbReference type="Proteomes" id="UP000001396">
    <property type="component" value="Unassembled WGS sequence"/>
</dbReference>